<keyword evidence="5 7" id="KW-1133">Transmembrane helix</keyword>
<evidence type="ECO:0000259" key="9">
    <source>
        <dbReference type="PROSITE" id="PS50850"/>
    </source>
</evidence>
<dbReference type="PANTHER" id="PTHR43414">
    <property type="entry name" value="MULTIDRUG RESISTANCE PROTEIN MDTG"/>
    <property type="match status" value="1"/>
</dbReference>
<reference evidence="10" key="1">
    <citation type="submission" date="2021-11" db="EMBL/GenBank/DDBJ databases">
        <authorList>
            <consortium name="Genoscope - CEA"/>
            <person name="William W."/>
        </authorList>
    </citation>
    <scope>NUCLEOTIDE SEQUENCE</scope>
</reference>
<comment type="caution">
    <text evidence="10">The sequence shown here is derived from an EMBL/GenBank/DDBJ whole genome shotgun (WGS) entry which is preliminary data.</text>
</comment>
<evidence type="ECO:0000256" key="3">
    <source>
        <dbReference type="ARBA" id="ARBA00022475"/>
    </source>
</evidence>
<feature type="transmembrane region" description="Helical" evidence="7">
    <location>
        <begin position="278"/>
        <end position="301"/>
    </location>
</feature>
<evidence type="ECO:0000256" key="4">
    <source>
        <dbReference type="ARBA" id="ARBA00022692"/>
    </source>
</evidence>
<evidence type="ECO:0000256" key="5">
    <source>
        <dbReference type="ARBA" id="ARBA00022989"/>
    </source>
</evidence>
<proteinExistence type="predicted"/>
<feature type="transmembrane region" description="Helical" evidence="7">
    <location>
        <begin position="214"/>
        <end position="233"/>
    </location>
</feature>
<dbReference type="GO" id="GO:0005886">
    <property type="term" value="C:plasma membrane"/>
    <property type="evidence" value="ECO:0007669"/>
    <property type="project" value="UniProtKB-SubCell"/>
</dbReference>
<feature type="transmembrane region" description="Helical" evidence="7">
    <location>
        <begin position="313"/>
        <end position="335"/>
    </location>
</feature>
<accession>A0A8J2WV75</accession>
<evidence type="ECO:0000256" key="7">
    <source>
        <dbReference type="SAM" id="Phobius"/>
    </source>
</evidence>
<protein>
    <recommendedName>
        <fullName evidence="9">Major facilitator superfamily (MFS) profile domain-containing protein</fullName>
    </recommendedName>
</protein>
<dbReference type="OrthoDB" id="205889at2759"/>
<keyword evidence="4 7" id="KW-0812">Transmembrane</keyword>
<evidence type="ECO:0000256" key="8">
    <source>
        <dbReference type="SAM" id="SignalP"/>
    </source>
</evidence>
<dbReference type="GO" id="GO:0022857">
    <property type="term" value="F:transmembrane transporter activity"/>
    <property type="evidence" value="ECO:0007669"/>
    <property type="project" value="InterPro"/>
</dbReference>
<dbReference type="Gene3D" id="1.20.1250.20">
    <property type="entry name" value="MFS general substrate transporter like domains"/>
    <property type="match status" value="1"/>
</dbReference>
<feature type="signal peptide" evidence="8">
    <location>
        <begin position="1"/>
        <end position="16"/>
    </location>
</feature>
<keyword evidence="8" id="KW-0732">Signal</keyword>
<keyword evidence="3" id="KW-1003">Cell membrane</keyword>
<dbReference type="PROSITE" id="PS50850">
    <property type="entry name" value="MFS"/>
    <property type="match status" value="1"/>
</dbReference>
<dbReference type="Pfam" id="PF07690">
    <property type="entry name" value="MFS_1"/>
    <property type="match status" value="1"/>
</dbReference>
<evidence type="ECO:0000256" key="6">
    <source>
        <dbReference type="ARBA" id="ARBA00023136"/>
    </source>
</evidence>
<dbReference type="Proteomes" id="UP000789595">
    <property type="component" value="Unassembled WGS sequence"/>
</dbReference>
<feature type="chain" id="PRO_5035149060" description="Major facilitator superfamily (MFS) profile domain-containing protein" evidence="8">
    <location>
        <begin position="17"/>
        <end position="477"/>
    </location>
</feature>
<sequence length="477" mass="48822">MRLLLLLATALKCTYAFRGPALAPLAKPPKLLAPPRAAAVAIEADADAPLPRALLPVTLSVFAQMIGEGIAIATLPLHLTRLGAKPVEVALATSFFSVAQMVCCPLLVRRSGGAGGRGQTLCLCLAGATLGNVGIAMSPSVAAIVVCRFLCGAFAASVPVAQAAATELVAPAQAPAALARVAASSQMAVVVGPSCAALLMSAFAAAGVPQAFRLRAVFLTASVFAAGVLGVLARSFQATAAKAQAIASQDEPALKVEQKQVAPTKPAPGILPGVSAQFALRSIALVVGWSLTLSVYCYGLFAPKFMGYDQPQLSATFSAGALTTIAAQVLFPTLVRRIGPHLTSCFGLLTLSLGMASQSIVRAQPLHSLFYLINRAGAGISDTSTATLVARTSPTADARAKNLALIQSTRAAARIFTPVVSGSLFAASCGFRRFPGGLPFLTNAACALLAVPIPLLLRRAERRADAKAKGSGVEQLY</sequence>
<gene>
    <name evidence="10" type="ORF">PECAL_1P34700</name>
</gene>
<evidence type="ECO:0000256" key="1">
    <source>
        <dbReference type="ARBA" id="ARBA00004651"/>
    </source>
</evidence>
<evidence type="ECO:0000313" key="11">
    <source>
        <dbReference type="Proteomes" id="UP000789595"/>
    </source>
</evidence>
<feature type="transmembrane region" description="Helical" evidence="7">
    <location>
        <begin position="187"/>
        <end position="208"/>
    </location>
</feature>
<evidence type="ECO:0000256" key="2">
    <source>
        <dbReference type="ARBA" id="ARBA00022448"/>
    </source>
</evidence>
<dbReference type="AlphaFoldDB" id="A0A8J2WV75"/>
<keyword evidence="6 7" id="KW-0472">Membrane</keyword>
<name>A0A8J2WV75_9STRA</name>
<organism evidence="10 11">
    <name type="scientific">Pelagomonas calceolata</name>
    <dbReference type="NCBI Taxonomy" id="35677"/>
    <lineage>
        <taxon>Eukaryota</taxon>
        <taxon>Sar</taxon>
        <taxon>Stramenopiles</taxon>
        <taxon>Ochrophyta</taxon>
        <taxon>Pelagophyceae</taxon>
        <taxon>Pelagomonadales</taxon>
        <taxon>Pelagomonadaceae</taxon>
        <taxon>Pelagomonas</taxon>
    </lineage>
</organism>
<dbReference type="InterPro" id="IPR036259">
    <property type="entry name" value="MFS_trans_sf"/>
</dbReference>
<dbReference type="PANTHER" id="PTHR43414:SF6">
    <property type="entry name" value="MULTIDRUG RESISTANCE PROTEIN MDTG"/>
    <property type="match status" value="1"/>
</dbReference>
<dbReference type="EMBL" id="CAKKNE010000001">
    <property type="protein sequence ID" value="CAH0366955.1"/>
    <property type="molecule type" value="Genomic_DNA"/>
</dbReference>
<feature type="domain" description="Major facilitator superfamily (MFS) profile" evidence="9">
    <location>
        <begin position="53"/>
        <end position="462"/>
    </location>
</feature>
<comment type="subcellular location">
    <subcellularLocation>
        <location evidence="1">Cell membrane</location>
        <topology evidence="1">Multi-pass membrane protein</topology>
    </subcellularLocation>
</comment>
<dbReference type="InterPro" id="IPR011701">
    <property type="entry name" value="MFS"/>
</dbReference>
<feature type="transmembrane region" description="Helical" evidence="7">
    <location>
        <begin position="440"/>
        <end position="457"/>
    </location>
</feature>
<keyword evidence="2" id="KW-0813">Transport</keyword>
<keyword evidence="11" id="KW-1185">Reference proteome</keyword>
<evidence type="ECO:0000313" key="10">
    <source>
        <dbReference type="EMBL" id="CAH0366955.1"/>
    </source>
</evidence>
<dbReference type="SUPFAM" id="SSF103473">
    <property type="entry name" value="MFS general substrate transporter"/>
    <property type="match status" value="1"/>
</dbReference>
<dbReference type="InterPro" id="IPR020846">
    <property type="entry name" value="MFS_dom"/>
</dbReference>